<evidence type="ECO:0000256" key="3">
    <source>
        <dbReference type="SAM" id="MobiDB-lite"/>
    </source>
</evidence>
<dbReference type="OrthoDB" id="439639at2759"/>
<evidence type="ECO:0000313" key="6">
    <source>
        <dbReference type="Proteomes" id="UP000054549"/>
    </source>
</evidence>
<dbReference type="AlphaFoldDB" id="A0A0C2WRR8"/>
<dbReference type="SUPFAM" id="SSF54928">
    <property type="entry name" value="RNA-binding domain, RBD"/>
    <property type="match status" value="1"/>
</dbReference>
<feature type="compositionally biased region" description="Basic and acidic residues" evidence="3">
    <location>
        <begin position="106"/>
        <end position="131"/>
    </location>
</feature>
<dbReference type="Gene3D" id="3.30.70.330">
    <property type="match status" value="1"/>
</dbReference>
<keyword evidence="1 2" id="KW-0694">RNA-binding</keyword>
<dbReference type="HOGENOM" id="CLU_1022960_0_0_1"/>
<dbReference type="GO" id="GO:0003729">
    <property type="term" value="F:mRNA binding"/>
    <property type="evidence" value="ECO:0007669"/>
    <property type="project" value="TreeGrafter"/>
</dbReference>
<dbReference type="InterPro" id="IPR012677">
    <property type="entry name" value="Nucleotide-bd_a/b_plait_sf"/>
</dbReference>
<feature type="compositionally biased region" description="Polar residues" evidence="3">
    <location>
        <begin position="151"/>
        <end position="167"/>
    </location>
</feature>
<dbReference type="EMBL" id="KN818250">
    <property type="protein sequence ID" value="KIL64367.1"/>
    <property type="molecule type" value="Genomic_DNA"/>
</dbReference>
<dbReference type="InterPro" id="IPR000504">
    <property type="entry name" value="RRM_dom"/>
</dbReference>
<keyword evidence="6" id="KW-1185">Reference proteome</keyword>
<evidence type="ECO:0000256" key="2">
    <source>
        <dbReference type="PROSITE-ProRule" id="PRU00176"/>
    </source>
</evidence>
<feature type="domain" description="RRM" evidence="4">
    <location>
        <begin position="2"/>
        <end position="83"/>
    </location>
</feature>
<dbReference type="Pfam" id="PF00076">
    <property type="entry name" value="RRM_1"/>
    <property type="match status" value="1"/>
</dbReference>
<gene>
    <name evidence="5" type="ORF">M378DRAFT_78430</name>
</gene>
<evidence type="ECO:0000313" key="5">
    <source>
        <dbReference type="EMBL" id="KIL64367.1"/>
    </source>
</evidence>
<accession>A0A0C2WRR8</accession>
<reference evidence="5 6" key="1">
    <citation type="submission" date="2014-04" db="EMBL/GenBank/DDBJ databases">
        <title>Evolutionary Origins and Diversification of the Mycorrhizal Mutualists.</title>
        <authorList>
            <consortium name="DOE Joint Genome Institute"/>
            <consortium name="Mycorrhizal Genomics Consortium"/>
            <person name="Kohler A."/>
            <person name="Kuo A."/>
            <person name="Nagy L.G."/>
            <person name="Floudas D."/>
            <person name="Copeland A."/>
            <person name="Barry K.W."/>
            <person name="Cichocki N."/>
            <person name="Veneault-Fourrey C."/>
            <person name="LaButti K."/>
            <person name="Lindquist E.A."/>
            <person name="Lipzen A."/>
            <person name="Lundell T."/>
            <person name="Morin E."/>
            <person name="Murat C."/>
            <person name="Riley R."/>
            <person name="Ohm R."/>
            <person name="Sun H."/>
            <person name="Tunlid A."/>
            <person name="Henrissat B."/>
            <person name="Grigoriev I.V."/>
            <person name="Hibbett D.S."/>
            <person name="Martin F."/>
        </authorList>
    </citation>
    <scope>NUCLEOTIDE SEQUENCE [LARGE SCALE GENOMIC DNA]</scope>
    <source>
        <strain evidence="5 6">Koide BX008</strain>
    </source>
</reference>
<dbReference type="CDD" id="cd12565">
    <property type="entry name" value="RRM1_MRD1"/>
    <property type="match status" value="1"/>
</dbReference>
<dbReference type="Proteomes" id="UP000054549">
    <property type="component" value="Unassembled WGS sequence"/>
</dbReference>
<dbReference type="InterPro" id="IPR035979">
    <property type="entry name" value="RBD_domain_sf"/>
</dbReference>
<evidence type="ECO:0000259" key="4">
    <source>
        <dbReference type="PROSITE" id="PS50102"/>
    </source>
</evidence>
<proteinExistence type="predicted"/>
<protein>
    <recommendedName>
        <fullName evidence="4">RRM domain-containing protein</fullName>
    </recommendedName>
</protein>
<dbReference type="InterPro" id="IPR050502">
    <property type="entry name" value="Euk_RNA-bind_prot"/>
</dbReference>
<dbReference type="PANTHER" id="PTHR48025:SF17">
    <property type="entry name" value="28 KDA RIBONUCLEOPROTEIN, CHLOROPLASTIC"/>
    <property type="match status" value="1"/>
</dbReference>
<name>A0A0C2WRR8_AMAMK</name>
<dbReference type="STRING" id="946122.A0A0C2WRR8"/>
<dbReference type="PROSITE" id="PS50102">
    <property type="entry name" value="RRM"/>
    <property type="match status" value="1"/>
</dbReference>
<dbReference type="SMART" id="SM00360">
    <property type="entry name" value="RRM"/>
    <property type="match status" value="1"/>
</dbReference>
<evidence type="ECO:0000256" key="1">
    <source>
        <dbReference type="ARBA" id="ARBA00022884"/>
    </source>
</evidence>
<dbReference type="InParanoid" id="A0A0C2WRR8"/>
<dbReference type="PANTHER" id="PTHR48025">
    <property type="entry name" value="OS02G0815200 PROTEIN"/>
    <property type="match status" value="1"/>
</dbReference>
<organism evidence="5 6">
    <name type="scientific">Amanita muscaria (strain Koide BX008)</name>
    <dbReference type="NCBI Taxonomy" id="946122"/>
    <lineage>
        <taxon>Eukaryota</taxon>
        <taxon>Fungi</taxon>
        <taxon>Dikarya</taxon>
        <taxon>Basidiomycota</taxon>
        <taxon>Agaricomycotina</taxon>
        <taxon>Agaricomycetes</taxon>
        <taxon>Agaricomycetidae</taxon>
        <taxon>Agaricales</taxon>
        <taxon>Pluteineae</taxon>
        <taxon>Amanitaceae</taxon>
        <taxon>Amanita</taxon>
    </lineage>
</organism>
<feature type="region of interest" description="Disordered" evidence="3">
    <location>
        <begin position="82"/>
        <end position="188"/>
    </location>
</feature>
<sequence>MSRLIVKNLPFGVTPAHLKDHFEQKNGPGGTITDVKVAYKRDGTSRRFGFVGYKTEQEAEAAKKWFDRTFIDSSRIDVTTVEGVKDAPLPRPNKRRRVDPSPDEAETLKDAPKKSDTDKKASKSKDGKQDQLDEFMQVMKPRTTKGPSWANEESFTSAAGAQSSSAKPNAEPVTEDKQEGDGPQEGISDLDWLKKHMSNNVDTIDKVFEQSDDEMDAATKTEVRCCSFLHRFCPYRLLGKEARRITKRFNKGNHTADVSLVSAEPGLYVHRL</sequence>